<proteinExistence type="predicted"/>
<reference evidence="1" key="1">
    <citation type="submission" date="2022-07" db="EMBL/GenBank/DDBJ databases">
        <title>Phylogenomic reconstructions and comparative analyses of Kickxellomycotina fungi.</title>
        <authorList>
            <person name="Reynolds N.K."/>
            <person name="Stajich J.E."/>
            <person name="Barry K."/>
            <person name="Grigoriev I.V."/>
            <person name="Crous P."/>
            <person name="Smith M.E."/>
        </authorList>
    </citation>
    <scope>NUCLEOTIDE SEQUENCE</scope>
    <source>
        <strain evidence="1">BCRC 34780</strain>
    </source>
</reference>
<evidence type="ECO:0000313" key="2">
    <source>
        <dbReference type="Proteomes" id="UP001140087"/>
    </source>
</evidence>
<dbReference type="EMBL" id="JANBUN010000854">
    <property type="protein sequence ID" value="KAJ2800972.1"/>
    <property type="molecule type" value="Genomic_DNA"/>
</dbReference>
<comment type="caution">
    <text evidence="1">The sequence shown here is derived from an EMBL/GenBank/DDBJ whole genome shotgun (WGS) entry which is preliminary data.</text>
</comment>
<name>A0ACC1L4U7_9FUNG</name>
<organism evidence="1 2">
    <name type="scientific">Coemansia helicoidea</name>
    <dbReference type="NCBI Taxonomy" id="1286919"/>
    <lineage>
        <taxon>Eukaryota</taxon>
        <taxon>Fungi</taxon>
        <taxon>Fungi incertae sedis</taxon>
        <taxon>Zoopagomycota</taxon>
        <taxon>Kickxellomycotina</taxon>
        <taxon>Kickxellomycetes</taxon>
        <taxon>Kickxellales</taxon>
        <taxon>Kickxellaceae</taxon>
        <taxon>Coemansia</taxon>
    </lineage>
</organism>
<keyword evidence="2" id="KW-1185">Reference proteome</keyword>
<evidence type="ECO:0000313" key="1">
    <source>
        <dbReference type="EMBL" id="KAJ2800972.1"/>
    </source>
</evidence>
<sequence>MVPAPTLGAVVDVGMWFVAFYAAKVVITAFFVSPMRKLPGPWYTNLTGVERKYYAWRGLEHHYFLRMFAKHGPLVRVGPDKVGVGEVAMFRKMMGSYDLPKAQMYENFAIVGENIFTTRNTEFNKIRRRQIGPAFTAGYVRQMAPLLQTDGLDEVCRLFDAQIAAAEKQQQSAAAGKARGTTNTYYAFTMMATDIISSLAYGRRFGASDMLVRNVEAPPPPPPSQEQMAQKEKPQEPAPQSEGYEDGETGQSVLESMIATMILMRLVAEIPLIHRVPRWILPSQLKMLYGVRDKFLAFSTRTATRYRERLTKGSEKSQAAAGARNDILSAYILAHDPETGATMSDQDVGSENTVLLAAGTDTTSNVMVNVVRYLLWNPHMMARVQRELRDVLPEREQVLTDLTEAPYLAAVIHETMRLRASTSGVWPRDAPRHAGITLGGHFIPPGTVLCGSIGGVHLNPETWERPGEFDPERFLGPEGEARKKNLVVFSAGVRICPGRHLAMLELTMVLSAVLRRYEFAPIDPPPAVADYFTDVDEICSITTGFRNPDRDCLVYVSRSD</sequence>
<accession>A0ACC1L4U7</accession>
<protein>
    <submittedName>
        <fullName evidence="1">Uncharacterized protein</fullName>
    </submittedName>
</protein>
<dbReference type="Proteomes" id="UP001140087">
    <property type="component" value="Unassembled WGS sequence"/>
</dbReference>
<gene>
    <name evidence="1" type="ORF">H4R21_002970</name>
</gene>